<name>A0A645G8T3_9ZZZZ</name>
<dbReference type="EMBL" id="VSSQ01071772">
    <property type="protein sequence ID" value="MPN23308.1"/>
    <property type="molecule type" value="Genomic_DNA"/>
</dbReference>
<sequence>MEAAKLDYAQLLAQYPAGGMFCAPKAGIVKNLGVTVGAVFSKYEKMFDLVPTAGQVTYELEWTVSSAAMNKYLSENQPSASYVDENGDKVEKLLTVASKKQNADDSWAVAANWPFDAAPDFAKEYKVEMGTSLGNYPEILPRSCIHSDIDKDSIFVVKTRSGIFGDENYVEKVEVELLAENDNKAAVRAYDLPGALQGEKVVQYVSQEISNGDVVLVREEA</sequence>
<gene>
    <name evidence="1" type="ORF">SDC9_170696</name>
</gene>
<reference evidence="1" key="1">
    <citation type="submission" date="2019-08" db="EMBL/GenBank/DDBJ databases">
        <authorList>
            <person name="Kucharzyk K."/>
            <person name="Murdoch R.W."/>
            <person name="Higgins S."/>
            <person name="Loffler F."/>
        </authorList>
    </citation>
    <scope>NUCLEOTIDE SEQUENCE</scope>
</reference>
<dbReference type="AlphaFoldDB" id="A0A645G8T3"/>
<organism evidence="1">
    <name type="scientific">bioreactor metagenome</name>
    <dbReference type="NCBI Taxonomy" id="1076179"/>
    <lineage>
        <taxon>unclassified sequences</taxon>
        <taxon>metagenomes</taxon>
        <taxon>ecological metagenomes</taxon>
    </lineage>
</organism>
<accession>A0A645G8T3</accession>
<protein>
    <submittedName>
        <fullName evidence="1">Uncharacterized protein</fullName>
    </submittedName>
</protein>
<evidence type="ECO:0000313" key="1">
    <source>
        <dbReference type="EMBL" id="MPN23308.1"/>
    </source>
</evidence>
<proteinExistence type="predicted"/>
<comment type="caution">
    <text evidence="1">The sequence shown here is derived from an EMBL/GenBank/DDBJ whole genome shotgun (WGS) entry which is preliminary data.</text>
</comment>